<dbReference type="AlphaFoldDB" id="A0A848LFQ6"/>
<name>A0A848LFQ6_9BACT</name>
<dbReference type="Proteomes" id="UP000518300">
    <property type="component" value="Unassembled WGS sequence"/>
</dbReference>
<reference evidence="1 2" key="1">
    <citation type="submission" date="2020-04" db="EMBL/GenBank/DDBJ databases">
        <title>Draft genome of Pyxidicoccus fallax type strain.</title>
        <authorList>
            <person name="Whitworth D.E."/>
        </authorList>
    </citation>
    <scope>NUCLEOTIDE SEQUENCE [LARGE SCALE GENOMIC DNA]</scope>
    <source>
        <strain evidence="1 2">DSM 14698</strain>
    </source>
</reference>
<gene>
    <name evidence="1" type="ORF">HG543_20445</name>
</gene>
<dbReference type="EMBL" id="JABBJJ010000091">
    <property type="protein sequence ID" value="NMO17212.1"/>
    <property type="molecule type" value="Genomic_DNA"/>
</dbReference>
<evidence type="ECO:0000313" key="1">
    <source>
        <dbReference type="EMBL" id="NMO17212.1"/>
    </source>
</evidence>
<sequence length="488" mass="51541">MKLELQLPKDRFLAGESIDVDLRLTNTGPSSVEAPLLKDEANDFPVYTLTGPGFPQGETFSYRSVKWKEPGSVPPATSPMVRSVRPGSSLAGGFRLQEWKPLDQPGRYTLQARIEWKGWTASSDPVSFTLEPAASMGAGLGVDAGVARRGPLRLVWLTQAAEGRALGQTLVYEKRPDLGEVKHSGAQTLRQVGPRATEPFIPWANFDPAEGLWGWHGWREEGTLLALPIGAETPQSFDLGSPAARLVRPALMAAPSGDLDQFVLSEDGRELRWVRFSFPSGEGTASAPTVRWKHVLPAPALAARAALGTVAQGGSRRVALVSEEGGALVLHLVDVGDGSGPARVRSARVPQGHALRASEPGIGIDDQGGTRVAVVFSTDAAGTRLALAEAVFPSDAGGVPTAGETPLASLDKGERVAEAAVVYGVPGPQAPHGLVLLEGGDALSVASPERRFRLPSPPALPLTPLRLNTTTYVVLVDPQKGAFLEGLH</sequence>
<organism evidence="1 2">
    <name type="scientific">Pyxidicoccus fallax</name>
    <dbReference type="NCBI Taxonomy" id="394095"/>
    <lineage>
        <taxon>Bacteria</taxon>
        <taxon>Pseudomonadati</taxon>
        <taxon>Myxococcota</taxon>
        <taxon>Myxococcia</taxon>
        <taxon>Myxococcales</taxon>
        <taxon>Cystobacterineae</taxon>
        <taxon>Myxococcaceae</taxon>
        <taxon>Pyxidicoccus</taxon>
    </lineage>
</organism>
<comment type="caution">
    <text evidence="1">The sequence shown here is derived from an EMBL/GenBank/DDBJ whole genome shotgun (WGS) entry which is preliminary data.</text>
</comment>
<protein>
    <submittedName>
        <fullName evidence="1">Uncharacterized protein</fullName>
    </submittedName>
</protein>
<dbReference type="RefSeq" id="WP_169346494.1">
    <property type="nucleotide sequence ID" value="NZ_JABBJJ010000091.1"/>
</dbReference>
<keyword evidence="2" id="KW-1185">Reference proteome</keyword>
<accession>A0A848LFQ6</accession>
<proteinExistence type="predicted"/>
<evidence type="ECO:0000313" key="2">
    <source>
        <dbReference type="Proteomes" id="UP000518300"/>
    </source>
</evidence>